<protein>
    <submittedName>
        <fullName evidence="4">Putative methyl-binding domain-containing protein 4</fullName>
    </submittedName>
</protein>
<dbReference type="PANTHER" id="PTHR15074">
    <property type="entry name" value="METHYL-CPG-BINDING PROTEIN"/>
    <property type="match status" value="1"/>
</dbReference>
<dbReference type="InterPro" id="IPR045138">
    <property type="entry name" value="MeCP2/MBD4"/>
</dbReference>
<dbReference type="STRING" id="77044.A0A1W2TPI0"/>
<keyword evidence="2" id="KW-0539">Nucleus</keyword>
<organism evidence="4">
    <name type="scientific">Rosellinia necatrix</name>
    <name type="common">White root-rot fungus</name>
    <dbReference type="NCBI Taxonomy" id="77044"/>
    <lineage>
        <taxon>Eukaryota</taxon>
        <taxon>Fungi</taxon>
        <taxon>Dikarya</taxon>
        <taxon>Ascomycota</taxon>
        <taxon>Pezizomycotina</taxon>
        <taxon>Sordariomycetes</taxon>
        <taxon>Xylariomycetidae</taxon>
        <taxon>Xylariales</taxon>
        <taxon>Xylariaceae</taxon>
        <taxon>Rosellinia</taxon>
    </lineage>
</organism>
<dbReference type="GO" id="GO:0003677">
    <property type="term" value="F:DNA binding"/>
    <property type="evidence" value="ECO:0007669"/>
    <property type="project" value="InterPro"/>
</dbReference>
<evidence type="ECO:0000256" key="1">
    <source>
        <dbReference type="ARBA" id="ARBA00004123"/>
    </source>
</evidence>
<dbReference type="AlphaFoldDB" id="A0A1W2TPI0"/>
<dbReference type="Proteomes" id="UP000054516">
    <property type="component" value="Unassembled WGS sequence"/>
</dbReference>
<keyword evidence="5" id="KW-1185">Reference proteome</keyword>
<dbReference type="SUPFAM" id="SSF48150">
    <property type="entry name" value="DNA-glycosylase"/>
    <property type="match status" value="1"/>
</dbReference>
<evidence type="ECO:0000256" key="2">
    <source>
        <dbReference type="ARBA" id="ARBA00023242"/>
    </source>
</evidence>
<evidence type="ECO:0000313" key="5">
    <source>
        <dbReference type="Proteomes" id="UP000054516"/>
    </source>
</evidence>
<feature type="compositionally biased region" description="Low complexity" evidence="3">
    <location>
        <begin position="199"/>
        <end position="209"/>
    </location>
</feature>
<dbReference type="GO" id="GO:0006281">
    <property type="term" value="P:DNA repair"/>
    <property type="evidence" value="ECO:0007669"/>
    <property type="project" value="InterPro"/>
</dbReference>
<dbReference type="OMA" id="THNCRES"/>
<feature type="region of interest" description="Disordered" evidence="3">
    <location>
        <begin position="110"/>
        <end position="375"/>
    </location>
</feature>
<dbReference type="OrthoDB" id="10265068at2759"/>
<reference evidence="4" key="1">
    <citation type="submission" date="2016-03" db="EMBL/GenBank/DDBJ databases">
        <title>Draft genome sequence of Rosellinia necatrix.</title>
        <authorList>
            <person name="Kanematsu S."/>
        </authorList>
    </citation>
    <scope>NUCLEOTIDE SEQUENCE [LARGE SCALE GENOMIC DNA]</scope>
    <source>
        <strain evidence="4">W97</strain>
    </source>
</reference>
<evidence type="ECO:0000313" key="4">
    <source>
        <dbReference type="EMBL" id="GAP90301.2"/>
    </source>
</evidence>
<dbReference type="InterPro" id="IPR011257">
    <property type="entry name" value="DNA_glycosylase"/>
</dbReference>
<gene>
    <name evidence="4" type="ORF">SAMD00023353_4600500</name>
</gene>
<proteinExistence type="predicted"/>
<accession>A0A1W2TPI0</accession>
<dbReference type="GO" id="GO:0003824">
    <property type="term" value="F:catalytic activity"/>
    <property type="evidence" value="ECO:0007669"/>
    <property type="project" value="InterPro"/>
</dbReference>
<evidence type="ECO:0000256" key="3">
    <source>
        <dbReference type="SAM" id="MobiDB-lite"/>
    </source>
</evidence>
<feature type="compositionally biased region" description="Basic and acidic residues" evidence="3">
    <location>
        <begin position="347"/>
        <end position="357"/>
    </location>
</feature>
<feature type="compositionally biased region" description="Pro residues" evidence="3">
    <location>
        <begin position="311"/>
        <end position="323"/>
    </location>
</feature>
<feature type="compositionally biased region" description="Polar residues" evidence="3">
    <location>
        <begin position="263"/>
        <end position="302"/>
    </location>
</feature>
<comment type="subcellular location">
    <subcellularLocation>
        <location evidence="1">Nucleus</location>
    </subcellularLocation>
</comment>
<sequence length="633" mass="68815">MDFPRRTDPSSIARCRVSHLSDDVMFGFDVEDDDDKAFLAEIAVYGIGDKDDIKSFLDLGLLRGVEEWEQAICCASAMKDQSVCHESLDGQDILTALSKIYGVDKNFDHTTDVSSARQTPKSQCFKGKSRKARASPDVGVQPGKLIKKPRQTRKCSDSPYWADSSSGVQQKNDGDGNRSGAKVKAKEAPVTCKEPSEGAAALPAPIAPISQPGDRAITQTHNCRESTSNFSDCQQEALESLLLADTREPISQPRDEPAENGPEDQSLSLHGPENSTAQGLDASQESCGTETHGGQNTANDTNEASDDENKPPPPAPLKQAPPPNKRKAKSPYFSECSSTTTTTTTTKQEKQKKEKKEEKRKKPRPPRGTISALPFPRLDAPRFGLIQEELADDPFGLLVAVTLLIRTTGRAAIPAFRALVARYPTAGSLAAADPADVEAAVRHLGLGAVRAAALRRHARVWLERPPRRGVRYDVRNYDCCPATTADTALGDSAAATTTATATTNDDDDNDDDGSAAVALAPPSSKWEIGHLTQGPYALDSWRIFCRDALRGVPGRDGEGEGEGEGKEGFQPEWMRVLPRDKELRACLRWMWMREGWLWDPATGDRVVLPDDLRRAVQEGRVGYDDAGNLQIVG</sequence>
<feature type="compositionally biased region" description="Polar residues" evidence="3">
    <location>
        <begin position="217"/>
        <end position="234"/>
    </location>
</feature>
<dbReference type="Gene3D" id="1.10.340.30">
    <property type="entry name" value="Hypothetical protein, domain 2"/>
    <property type="match status" value="1"/>
</dbReference>
<dbReference type="PANTHER" id="PTHR15074:SF0">
    <property type="entry name" value="METHYL-CPG-BINDING DOMAIN PROTEIN 4-LIKE PROTEIN"/>
    <property type="match status" value="1"/>
</dbReference>
<feature type="compositionally biased region" description="Basic and acidic residues" evidence="3">
    <location>
        <begin position="245"/>
        <end position="257"/>
    </location>
</feature>
<name>A0A1W2TPI0_ROSNE</name>
<dbReference type="GO" id="GO:0005634">
    <property type="term" value="C:nucleus"/>
    <property type="evidence" value="ECO:0007669"/>
    <property type="project" value="UniProtKB-SubCell"/>
</dbReference>
<dbReference type="EMBL" id="DF977491">
    <property type="protein sequence ID" value="GAP90301.2"/>
    <property type="molecule type" value="Genomic_DNA"/>
</dbReference>
<feature type="compositionally biased region" description="Polar residues" evidence="3">
    <location>
        <begin position="112"/>
        <end position="122"/>
    </location>
</feature>